<proteinExistence type="predicted"/>
<evidence type="ECO:0000256" key="1">
    <source>
        <dbReference type="ARBA" id="ARBA00023172"/>
    </source>
</evidence>
<evidence type="ECO:0000313" key="4">
    <source>
        <dbReference type="EMBL" id="KHJ75356.1"/>
    </source>
</evidence>
<dbReference type="InterPro" id="IPR002104">
    <property type="entry name" value="Integrase_catalytic"/>
</dbReference>
<dbReference type="PANTHER" id="PTHR34605">
    <property type="entry name" value="PHAGE_INTEGRASE DOMAIN-CONTAINING PROTEIN"/>
    <property type="match status" value="1"/>
</dbReference>
<keyword evidence="1" id="KW-0233">DNA recombination</keyword>
<protein>
    <submittedName>
        <fullName evidence="4">Site-specific recombinase, phage integrase family</fullName>
    </submittedName>
</protein>
<dbReference type="InterPro" id="IPR013762">
    <property type="entry name" value="Integrase-like_cat_sf"/>
</dbReference>
<reference evidence="4 5" key="1">
    <citation type="submission" date="2014-03" db="EMBL/GenBank/DDBJ databases">
        <title>Draft genome of the hookworm Oesophagostomum dentatum.</title>
        <authorList>
            <person name="Mitreva M."/>
        </authorList>
    </citation>
    <scope>NUCLEOTIDE SEQUENCE [LARGE SCALE GENOMIC DNA]</scope>
    <source>
        <strain evidence="4 5">OD-Hann</strain>
    </source>
</reference>
<organism evidence="4 5">
    <name type="scientific">Oesophagostomum dentatum</name>
    <name type="common">Nodular worm</name>
    <dbReference type="NCBI Taxonomy" id="61180"/>
    <lineage>
        <taxon>Eukaryota</taxon>
        <taxon>Metazoa</taxon>
        <taxon>Ecdysozoa</taxon>
        <taxon>Nematoda</taxon>
        <taxon>Chromadorea</taxon>
        <taxon>Rhabditida</taxon>
        <taxon>Rhabditina</taxon>
        <taxon>Rhabditomorpha</taxon>
        <taxon>Strongyloidea</taxon>
        <taxon>Strongylidae</taxon>
        <taxon>Oesophagostomum</taxon>
    </lineage>
</organism>
<dbReference type="PROSITE" id="PS51898">
    <property type="entry name" value="TYR_RECOMBINASE"/>
    <property type="match status" value="1"/>
</dbReference>
<dbReference type="InterPro" id="IPR011010">
    <property type="entry name" value="DNA_brk_join_enz"/>
</dbReference>
<accession>A0A0B1RUN8</accession>
<feature type="compositionally biased region" description="Polar residues" evidence="2">
    <location>
        <begin position="313"/>
        <end position="324"/>
    </location>
</feature>
<evidence type="ECO:0000259" key="3">
    <source>
        <dbReference type="PROSITE" id="PS51898"/>
    </source>
</evidence>
<dbReference type="Pfam" id="PF00589">
    <property type="entry name" value="Phage_integrase"/>
    <property type="match status" value="1"/>
</dbReference>
<evidence type="ECO:0000256" key="2">
    <source>
        <dbReference type="SAM" id="MobiDB-lite"/>
    </source>
</evidence>
<gene>
    <name evidence="4" type="ORF">OESDEN_25028</name>
</gene>
<dbReference type="GO" id="GO:0003677">
    <property type="term" value="F:DNA binding"/>
    <property type="evidence" value="ECO:0007669"/>
    <property type="project" value="InterPro"/>
</dbReference>
<sequence>MGIMKRGRMMITRLPRRVKDFIRGARWSSWAETIKEARKQGREDLAQIIGTSANNSLAPGTIAAYTSMRRRFSEFTAPFAEAASHLGKYRNLFTAHLIHMGQTKSISLAIAALNFFYGRLTDGEAELQKLLVDSAKRDMLPVTHRKKATQEDVDAVVQWALKEDTATAITESSIILLLFLAFLRISEAANIRKSHLEDKGGGTWWLKIPKSKTDQRGKGSIVAFNVKGVESILWNKFIDITTQRNKNQLIFANPADRKPKTDELRKRINAVLKNAGLSHKGLTSHSFRGGAATTALRRGVSQEDIKRTRRSRGQVTYKSKQNPC</sequence>
<keyword evidence="5" id="KW-1185">Reference proteome</keyword>
<dbReference type="PANTHER" id="PTHR34605:SF3">
    <property type="entry name" value="P CELL-TYPE AGGLUTINATION PROTEIN MAP4-LIKE-RELATED"/>
    <property type="match status" value="1"/>
</dbReference>
<dbReference type="GO" id="GO:0015074">
    <property type="term" value="P:DNA integration"/>
    <property type="evidence" value="ECO:0007669"/>
    <property type="project" value="InterPro"/>
</dbReference>
<dbReference type="AlphaFoldDB" id="A0A0B1RUN8"/>
<evidence type="ECO:0000313" key="5">
    <source>
        <dbReference type="Proteomes" id="UP000053660"/>
    </source>
</evidence>
<dbReference type="OrthoDB" id="5867182at2759"/>
<dbReference type="EMBL" id="KN612826">
    <property type="protein sequence ID" value="KHJ75356.1"/>
    <property type="molecule type" value="Genomic_DNA"/>
</dbReference>
<dbReference type="GO" id="GO:0006310">
    <property type="term" value="P:DNA recombination"/>
    <property type="evidence" value="ECO:0007669"/>
    <property type="project" value="UniProtKB-KW"/>
</dbReference>
<feature type="domain" description="Tyr recombinase" evidence="3">
    <location>
        <begin position="143"/>
        <end position="324"/>
    </location>
</feature>
<dbReference type="Gene3D" id="1.10.443.10">
    <property type="entry name" value="Intergrase catalytic core"/>
    <property type="match status" value="1"/>
</dbReference>
<feature type="region of interest" description="Disordered" evidence="2">
    <location>
        <begin position="294"/>
        <end position="324"/>
    </location>
</feature>
<dbReference type="SUPFAM" id="SSF56349">
    <property type="entry name" value="DNA breaking-rejoining enzymes"/>
    <property type="match status" value="1"/>
</dbReference>
<dbReference type="InterPro" id="IPR052925">
    <property type="entry name" value="Phage_Integrase-like_Recomb"/>
</dbReference>
<dbReference type="Proteomes" id="UP000053660">
    <property type="component" value="Unassembled WGS sequence"/>
</dbReference>
<name>A0A0B1RUN8_OESDE</name>